<organism evidence="2 3">
    <name type="scientific">Melipona bicolor</name>
    <dbReference type="NCBI Taxonomy" id="60889"/>
    <lineage>
        <taxon>Eukaryota</taxon>
        <taxon>Metazoa</taxon>
        <taxon>Ecdysozoa</taxon>
        <taxon>Arthropoda</taxon>
        <taxon>Hexapoda</taxon>
        <taxon>Insecta</taxon>
        <taxon>Pterygota</taxon>
        <taxon>Neoptera</taxon>
        <taxon>Endopterygota</taxon>
        <taxon>Hymenoptera</taxon>
        <taxon>Apocrita</taxon>
        <taxon>Aculeata</taxon>
        <taxon>Apoidea</taxon>
        <taxon>Anthophila</taxon>
        <taxon>Apidae</taxon>
        <taxon>Melipona</taxon>
    </lineage>
</organism>
<keyword evidence="3" id="KW-1185">Reference proteome</keyword>
<comment type="caution">
    <text evidence="2">The sequence shown here is derived from an EMBL/GenBank/DDBJ whole genome shotgun (WGS) entry which is preliminary data.</text>
</comment>
<name>A0AA40FZ47_9HYME</name>
<feature type="compositionally biased region" description="Polar residues" evidence="1">
    <location>
        <begin position="76"/>
        <end position="86"/>
    </location>
</feature>
<feature type="region of interest" description="Disordered" evidence="1">
    <location>
        <begin position="59"/>
        <end position="88"/>
    </location>
</feature>
<reference evidence="2" key="1">
    <citation type="submission" date="2021-10" db="EMBL/GenBank/DDBJ databases">
        <title>Melipona bicolor Genome sequencing and assembly.</title>
        <authorList>
            <person name="Araujo N.S."/>
            <person name="Arias M.C."/>
        </authorList>
    </citation>
    <scope>NUCLEOTIDE SEQUENCE</scope>
    <source>
        <strain evidence="2">USP_2M_L1-L4_2017</strain>
        <tissue evidence="2">Whole body</tissue>
    </source>
</reference>
<dbReference type="Proteomes" id="UP001177670">
    <property type="component" value="Unassembled WGS sequence"/>
</dbReference>
<accession>A0AA40FZ47</accession>
<feature type="region of interest" description="Disordered" evidence="1">
    <location>
        <begin position="1"/>
        <end position="26"/>
    </location>
</feature>
<evidence type="ECO:0000313" key="3">
    <source>
        <dbReference type="Proteomes" id="UP001177670"/>
    </source>
</evidence>
<evidence type="ECO:0000313" key="2">
    <source>
        <dbReference type="EMBL" id="KAK1128008.1"/>
    </source>
</evidence>
<protein>
    <submittedName>
        <fullName evidence="2">Uncharacterized protein</fullName>
    </submittedName>
</protein>
<evidence type="ECO:0000256" key="1">
    <source>
        <dbReference type="SAM" id="MobiDB-lite"/>
    </source>
</evidence>
<dbReference type="AlphaFoldDB" id="A0AA40FZ47"/>
<gene>
    <name evidence="2" type="ORF">K0M31_003501</name>
</gene>
<feature type="compositionally biased region" description="Basic and acidic residues" evidence="1">
    <location>
        <begin position="64"/>
        <end position="73"/>
    </location>
</feature>
<sequence length="129" mass="13983">MGSEGQAPQSPDPPGGISFMIPKPTPERFGKLQKTPNSASSDIVTFSESKVNIFKLTTQRRSTGAKEEKREILDQQPAQKRSTGTNDADRLAFSSGFAEFPLELSKRNIFKGSGGRSICFGLMTLISGK</sequence>
<proteinExistence type="predicted"/>
<dbReference type="EMBL" id="JAHYIQ010000011">
    <property type="protein sequence ID" value="KAK1128008.1"/>
    <property type="molecule type" value="Genomic_DNA"/>
</dbReference>